<proteinExistence type="inferred from homology"/>
<evidence type="ECO:0000256" key="4">
    <source>
        <dbReference type="ARBA" id="ARBA00022490"/>
    </source>
</evidence>
<dbReference type="Pfam" id="PF24987">
    <property type="entry name" value="HEAT_EF3_N"/>
    <property type="match status" value="1"/>
</dbReference>
<comment type="catalytic activity">
    <reaction evidence="10">
        <text>ATP + H2O = ADP + phosphate + H(+)</text>
        <dbReference type="Rhea" id="RHEA:13065"/>
        <dbReference type="ChEBI" id="CHEBI:15377"/>
        <dbReference type="ChEBI" id="CHEBI:15378"/>
        <dbReference type="ChEBI" id="CHEBI:30616"/>
        <dbReference type="ChEBI" id="CHEBI:43474"/>
        <dbReference type="ChEBI" id="CHEBI:456216"/>
    </reaction>
</comment>
<dbReference type="eggNOG" id="KOG1242">
    <property type="taxonomic scope" value="Eukaryota"/>
</dbReference>
<dbReference type="InterPro" id="IPR003439">
    <property type="entry name" value="ABC_transporter-like_ATP-bd"/>
</dbReference>
<dbReference type="GO" id="GO:0003746">
    <property type="term" value="F:translation elongation factor activity"/>
    <property type="evidence" value="ECO:0007669"/>
    <property type="project" value="UniProtKB-KW"/>
</dbReference>
<dbReference type="SMART" id="SM00382">
    <property type="entry name" value="AAA"/>
    <property type="match status" value="2"/>
</dbReference>
<reference evidence="12 13" key="1">
    <citation type="journal article" date="2009" name="Science">
        <title>Green evolution and dynamic adaptations revealed by genomes of the marine picoeukaryotes Micromonas.</title>
        <authorList>
            <person name="Worden A.Z."/>
            <person name="Lee J.H."/>
            <person name="Mock T."/>
            <person name="Rouze P."/>
            <person name="Simmons M.P."/>
            <person name="Aerts A.L."/>
            <person name="Allen A.E."/>
            <person name="Cuvelier M.L."/>
            <person name="Derelle E."/>
            <person name="Everett M.V."/>
            <person name="Foulon E."/>
            <person name="Grimwood J."/>
            <person name="Gundlach H."/>
            <person name="Henrissat B."/>
            <person name="Napoli C."/>
            <person name="McDonald S.M."/>
            <person name="Parker M.S."/>
            <person name="Rombauts S."/>
            <person name="Salamov A."/>
            <person name="Von Dassow P."/>
            <person name="Badger J.H."/>
            <person name="Coutinho P.M."/>
            <person name="Demir E."/>
            <person name="Dubchak I."/>
            <person name="Gentemann C."/>
            <person name="Eikrem W."/>
            <person name="Gready J.E."/>
            <person name="John U."/>
            <person name="Lanier W."/>
            <person name="Lindquist E.A."/>
            <person name="Lucas S."/>
            <person name="Mayer K.F."/>
            <person name="Moreau H."/>
            <person name="Not F."/>
            <person name="Otillar R."/>
            <person name="Panaud O."/>
            <person name="Pangilinan J."/>
            <person name="Paulsen I."/>
            <person name="Piegu B."/>
            <person name="Poliakov A."/>
            <person name="Robbens S."/>
            <person name="Schmutz J."/>
            <person name="Toulza E."/>
            <person name="Wyss T."/>
            <person name="Zelensky A."/>
            <person name="Zhou K."/>
            <person name="Armbrust E.V."/>
            <person name="Bhattacharya D."/>
            <person name="Goodenough U.W."/>
            <person name="Van de Peer Y."/>
            <person name="Grigoriev I.V."/>
        </authorList>
    </citation>
    <scope>NUCLEOTIDE SEQUENCE [LARGE SCALE GENOMIC DNA]</scope>
    <source>
        <strain evidence="12 13">CCMP1545</strain>
    </source>
</reference>
<dbReference type="STRING" id="564608.C1MWA9"/>
<gene>
    <name evidence="12" type="ORF">MICPUCDRAFT_70787</name>
</gene>
<evidence type="ECO:0000256" key="5">
    <source>
        <dbReference type="ARBA" id="ARBA00022737"/>
    </source>
</evidence>
<dbReference type="Proteomes" id="UP000001876">
    <property type="component" value="Unassembled WGS sequence"/>
</dbReference>
<keyword evidence="13" id="KW-1185">Reference proteome</keyword>
<dbReference type="GO" id="GO:0005737">
    <property type="term" value="C:cytoplasm"/>
    <property type="evidence" value="ECO:0007669"/>
    <property type="project" value="UniProtKB-SubCell"/>
</dbReference>
<protein>
    <submittedName>
        <fullName evidence="12">ABC transporter</fullName>
    </submittedName>
</protein>
<dbReference type="PANTHER" id="PTHR19211">
    <property type="entry name" value="ATP-BINDING TRANSPORT PROTEIN-RELATED"/>
    <property type="match status" value="1"/>
</dbReference>
<keyword evidence="6" id="KW-0547">Nucleotide-binding</keyword>
<dbReference type="Gene3D" id="3.40.50.300">
    <property type="entry name" value="P-loop containing nucleotide triphosphate hydrolases"/>
    <property type="match status" value="2"/>
</dbReference>
<evidence type="ECO:0000256" key="2">
    <source>
        <dbReference type="ARBA" id="ARBA00004815"/>
    </source>
</evidence>
<accession>C1MWA9</accession>
<keyword evidence="8" id="KW-0067">ATP-binding</keyword>
<keyword evidence="7" id="KW-0251">Elongation factor</keyword>
<dbReference type="GO" id="GO:0016887">
    <property type="term" value="F:ATP hydrolysis activity"/>
    <property type="evidence" value="ECO:0007669"/>
    <property type="project" value="InterPro"/>
</dbReference>
<evidence type="ECO:0000256" key="7">
    <source>
        <dbReference type="ARBA" id="ARBA00022768"/>
    </source>
</evidence>
<dbReference type="InterPro" id="IPR011989">
    <property type="entry name" value="ARM-like"/>
</dbReference>
<feature type="domain" description="ABC transporter" evidence="11">
    <location>
        <begin position="589"/>
        <end position="798"/>
    </location>
</feature>
<dbReference type="PANTHER" id="PTHR19211:SF5">
    <property type="entry name" value="ELONGATION FACTOR 3A-RELATED"/>
    <property type="match status" value="1"/>
</dbReference>
<feature type="domain" description="ABC transporter" evidence="11">
    <location>
        <begin position="844"/>
        <end position="1156"/>
    </location>
</feature>
<dbReference type="PROSITE" id="PS00211">
    <property type="entry name" value="ABC_TRANSPORTER_1"/>
    <property type="match status" value="2"/>
</dbReference>
<dbReference type="InterPro" id="IPR017871">
    <property type="entry name" value="ABC_transporter-like_CS"/>
</dbReference>
<dbReference type="SUPFAM" id="SSF52540">
    <property type="entry name" value="P-loop containing nucleoside triphosphate hydrolases"/>
    <property type="match status" value="2"/>
</dbReference>
<dbReference type="Gene3D" id="1.25.10.10">
    <property type="entry name" value="Leucine-rich Repeat Variant"/>
    <property type="match status" value="1"/>
</dbReference>
<dbReference type="RefSeq" id="XP_003060183.1">
    <property type="nucleotide sequence ID" value="XM_003060137.1"/>
</dbReference>
<dbReference type="Pfam" id="PF00005">
    <property type="entry name" value="ABC_tran"/>
    <property type="match status" value="2"/>
</dbReference>
<evidence type="ECO:0000256" key="1">
    <source>
        <dbReference type="ARBA" id="ARBA00004496"/>
    </source>
</evidence>
<evidence type="ECO:0000256" key="10">
    <source>
        <dbReference type="ARBA" id="ARBA00049360"/>
    </source>
</evidence>
<keyword evidence="4" id="KW-0963">Cytoplasm</keyword>
<evidence type="ECO:0000256" key="3">
    <source>
        <dbReference type="ARBA" id="ARBA00011054"/>
    </source>
</evidence>
<keyword evidence="9" id="KW-0648">Protein biosynthesis</keyword>
<dbReference type="InterPro" id="IPR050611">
    <property type="entry name" value="ABCF"/>
</dbReference>
<dbReference type="KEGG" id="mpp:MICPUCDRAFT_70787"/>
<dbReference type="GeneID" id="9685332"/>
<dbReference type="GO" id="GO:0005524">
    <property type="term" value="F:ATP binding"/>
    <property type="evidence" value="ECO:0007669"/>
    <property type="project" value="UniProtKB-KW"/>
</dbReference>
<dbReference type="AlphaFoldDB" id="C1MWA9"/>
<comment type="pathway">
    <text evidence="2">Protein biosynthesis; polypeptide chain elongation.</text>
</comment>
<evidence type="ECO:0000256" key="6">
    <source>
        <dbReference type="ARBA" id="ARBA00022741"/>
    </source>
</evidence>
<evidence type="ECO:0000259" key="11">
    <source>
        <dbReference type="PROSITE" id="PS50893"/>
    </source>
</evidence>
<dbReference type="OMA" id="LTNTTIC"/>
<dbReference type="InterPro" id="IPR047038">
    <property type="entry name" value="eEF3_chromodomain-like_sf"/>
</dbReference>
<dbReference type="CDD" id="cd03221">
    <property type="entry name" value="ABCF_EF-3"/>
    <property type="match status" value="2"/>
</dbReference>
<dbReference type="PROSITE" id="PS50893">
    <property type="entry name" value="ABC_TRANSPORTER_2"/>
    <property type="match status" value="2"/>
</dbReference>
<name>C1MWA9_MICPC</name>
<sequence length="1202" mass="129664">MSITLEKRGKIPSVQSFGNLSEASYASVGEVDDRAEAALKNAKARSVVHWSPHDRVGVVNADAILESDHLAFVAEVLAGGVSTSALVKGFGDVNEEVAHAARSVARAACLGDAAAGKTADVAAALAAAVDVFVRNDAPPCDHAQDRARGGVIALYAHVASAHFADDASPEREPALKRAMAAFRTLHDGGCYIAAKEIAPFARTLPPVVANAMAAAAKTTALTAADARDRRAAAAGLAGIVAGLASSERAVADMKLVDAVVDALAAKKDPIARAGACALYAHLCRTAGRAFEPFAIDLASKMFIAQGDQSPEVREAADAAQAAVVKALPLTAMKLLAPALVEAMTHKTWQAKCGALTVCGDLASRVPAYFMRNLPEIFPAFLECVFDTHPKVSHCAGRVMRPICSCVKNAEIVGMLDLIIEAIREPQSQTESFVLPIILRGLRERAMEIKKKAAVTCGNICALVDDVRDLNPFIPALKPELEKCEEHSHPDLRECATKAKAGLLKGLSQSGAGERKAATDCVKDALAAHGGCASLDPVVRAYAASLGGALISESSIPEEELAGVAQTAVLSYKGLDESALEDNEQKDYIVDLQGIILAFAGRVLLQRTNFSLERGKTYGVVGQNGTGKTTLLNRVAAKDIAGFPADVSVYYIQHEILSEKEENIVDFMAGSVPEGVTRETVVNTLKEVGFDDAKMAATIQSLSGGWRMKLAIARAMLWDAQVLLLDEPTNHLDTGAIAWLTNYLKSLTNTTICLVSHDYDFLADVLTDVIHLHDKNLTYYPMGFRDFQSLKPEIVAALPSPDNAIRKFAINSIGADGQQPSHIKPIRFPDPGSLEGVKSRMKVIMYMKNVSFTYPGTTKQILSAANVKITQNSRAALVGLNGAGKTTLMKLLIGELSPDEGVGEVWQHHNLRLAYIAQHSMHHLEESVENTPLEYLQNRFYLGRDKEIAKRSSHNLSKEEQKRCMERGNICEIIGRQERGKTLFYECRRAGRKEDDTDWEPITALSKKDEYVMKMVRNFDEKLKAMQSGMDLRPLTKEEVRLHLAEFGIDEDLAMGKIKRMSGGQKSRLVLAAAMWINPHIIALDEPTNYLDNDTLAALTKALSDFKGGVLTISHNKAFVNELCTETWNVGDGVVVSKPIEGKQVKLSVAEKRAMKKMGEDGEDFALTEAKGAKLTSAERKAQKAAALAAKGPVKDAYHVRKL</sequence>
<dbReference type="InterPro" id="IPR016024">
    <property type="entry name" value="ARM-type_fold"/>
</dbReference>
<dbReference type="SUPFAM" id="SSF48371">
    <property type="entry name" value="ARM repeat"/>
    <property type="match status" value="1"/>
</dbReference>
<dbReference type="OrthoDB" id="2110130at2759"/>
<dbReference type="Pfam" id="PF24984">
    <property type="entry name" value="HEAT_EF3_GNC1"/>
    <property type="match status" value="1"/>
</dbReference>
<evidence type="ECO:0000256" key="8">
    <source>
        <dbReference type="ARBA" id="ARBA00022840"/>
    </source>
</evidence>
<comment type="subcellular location">
    <subcellularLocation>
        <location evidence="1">Cytoplasm</location>
    </subcellularLocation>
</comment>
<dbReference type="InterPro" id="IPR003593">
    <property type="entry name" value="AAA+_ATPase"/>
</dbReference>
<organism evidence="13">
    <name type="scientific">Micromonas pusilla (strain CCMP1545)</name>
    <name type="common">Picoplanktonic green alga</name>
    <dbReference type="NCBI Taxonomy" id="564608"/>
    <lineage>
        <taxon>Eukaryota</taxon>
        <taxon>Viridiplantae</taxon>
        <taxon>Chlorophyta</taxon>
        <taxon>Mamiellophyceae</taxon>
        <taxon>Mamiellales</taxon>
        <taxon>Mamiellaceae</taxon>
        <taxon>Micromonas</taxon>
    </lineage>
</organism>
<dbReference type="Gene3D" id="2.40.50.990">
    <property type="match status" value="1"/>
</dbReference>
<keyword evidence="5" id="KW-0677">Repeat</keyword>
<evidence type="ECO:0000313" key="13">
    <source>
        <dbReference type="Proteomes" id="UP000001876"/>
    </source>
</evidence>
<evidence type="ECO:0000313" key="12">
    <source>
        <dbReference type="EMBL" id="EEH56135.1"/>
    </source>
</evidence>
<evidence type="ECO:0000256" key="9">
    <source>
        <dbReference type="ARBA" id="ARBA00022917"/>
    </source>
</evidence>
<dbReference type="EMBL" id="GG663741">
    <property type="protein sequence ID" value="EEH56135.1"/>
    <property type="molecule type" value="Genomic_DNA"/>
</dbReference>
<dbReference type="eggNOG" id="KOG0062">
    <property type="taxonomic scope" value="Eukaryota"/>
</dbReference>
<dbReference type="InterPro" id="IPR027417">
    <property type="entry name" value="P-loop_NTPase"/>
</dbReference>
<comment type="similarity">
    <text evidence="3">Belongs to the ABC transporter superfamily. ABCF family. EF3 subfamily.</text>
</comment>